<keyword evidence="3" id="KW-1185">Reference proteome</keyword>
<feature type="region of interest" description="Disordered" evidence="1">
    <location>
        <begin position="70"/>
        <end position="117"/>
    </location>
</feature>
<dbReference type="EMBL" id="VFJC01000014">
    <property type="protein sequence ID" value="KAB5553561.1"/>
    <property type="molecule type" value="Genomic_DNA"/>
</dbReference>
<evidence type="ECO:0000256" key="1">
    <source>
        <dbReference type="SAM" id="MobiDB-lite"/>
    </source>
</evidence>
<evidence type="ECO:0000313" key="3">
    <source>
        <dbReference type="Proteomes" id="UP000327468"/>
    </source>
</evidence>
<protein>
    <submittedName>
        <fullName evidence="2">Uncharacterized protein</fullName>
    </submittedName>
</protein>
<feature type="compositionally biased region" description="Low complexity" evidence="1">
    <location>
        <begin position="83"/>
        <end position="100"/>
    </location>
</feature>
<proteinExistence type="predicted"/>
<organism evidence="2 3">
    <name type="scientific">Pangasianodon hypophthalmus</name>
    <name type="common">Striped catfish</name>
    <name type="synonym">Helicophagus hypophthalmus</name>
    <dbReference type="NCBI Taxonomy" id="310915"/>
    <lineage>
        <taxon>Eukaryota</taxon>
        <taxon>Metazoa</taxon>
        <taxon>Chordata</taxon>
        <taxon>Craniata</taxon>
        <taxon>Vertebrata</taxon>
        <taxon>Euteleostomi</taxon>
        <taxon>Actinopterygii</taxon>
        <taxon>Neopterygii</taxon>
        <taxon>Teleostei</taxon>
        <taxon>Ostariophysi</taxon>
        <taxon>Siluriformes</taxon>
        <taxon>Pangasiidae</taxon>
        <taxon>Pangasianodon</taxon>
    </lineage>
</organism>
<name>A0A5N5MH49_PANHP</name>
<reference evidence="2 3" key="1">
    <citation type="submission" date="2019-06" db="EMBL/GenBank/DDBJ databases">
        <title>A chromosome-scale genome assembly of the striped catfish, Pangasianodon hypophthalmus.</title>
        <authorList>
            <person name="Wen M."/>
            <person name="Zahm M."/>
            <person name="Roques C."/>
            <person name="Cabau C."/>
            <person name="Klopp C."/>
            <person name="Donnadieu C."/>
            <person name="Jouanno E."/>
            <person name="Avarre J.-C."/>
            <person name="Campet M."/>
            <person name="Ha T.T.T."/>
            <person name="Dugue R."/>
            <person name="Lampietro C."/>
            <person name="Louis A."/>
            <person name="Herpin A."/>
            <person name="Echchiki A."/>
            <person name="Berthelot C."/>
            <person name="Parey E."/>
            <person name="Roest-Crollius H."/>
            <person name="Braasch I."/>
            <person name="Postlethwait J."/>
            <person name="Bobe J."/>
            <person name="Montfort J."/>
            <person name="Bouchez O."/>
            <person name="Begum T."/>
            <person name="Schartl M."/>
            <person name="Guiguen Y."/>
        </authorList>
    </citation>
    <scope>NUCLEOTIDE SEQUENCE [LARGE SCALE GENOMIC DNA]</scope>
    <source>
        <strain evidence="2 3">Indonesia</strain>
        <tissue evidence="2">Blood</tissue>
    </source>
</reference>
<evidence type="ECO:0000313" key="2">
    <source>
        <dbReference type="EMBL" id="KAB5553561.1"/>
    </source>
</evidence>
<comment type="caution">
    <text evidence="2">The sequence shown here is derived from an EMBL/GenBank/DDBJ whole genome shotgun (WGS) entry which is preliminary data.</text>
</comment>
<accession>A0A5N5MH49</accession>
<dbReference type="Proteomes" id="UP000327468">
    <property type="component" value="Chromosome 13"/>
</dbReference>
<dbReference type="AlphaFoldDB" id="A0A5N5MH49"/>
<feature type="region of interest" description="Disordered" evidence="1">
    <location>
        <begin position="31"/>
        <end position="58"/>
    </location>
</feature>
<sequence>MEVRPVRATASRVTEDTARVRVRVRSRTAAPDLTVRDTAPATARVDTVRRRPRSPTARVALTAAAVRLLREERTVSSPPTPPTTSSSRLPAPLRATPAALSHQASDSSSSRRRVRRSERWLRRRRRRRRRWRWRSEWRIRRERRTTPVLSARWESLQSAARLLLVSSSRLRPAESVRTRDRVQSGRPARECGRSELRRSGRAVWTGCARWAWSTRRGRRLRRTRRRRI</sequence>
<gene>
    <name evidence="2" type="ORF">PHYPO_G00040040</name>
</gene>